<dbReference type="RefSeq" id="WP_147133306.1">
    <property type="nucleotide sequence ID" value="NZ_BJXA01000025.1"/>
</dbReference>
<dbReference type="AlphaFoldDB" id="A0A511MG15"/>
<gene>
    <name evidence="1" type="ORF">NN4_40180</name>
</gene>
<proteinExistence type="predicted"/>
<keyword evidence="2" id="KW-1185">Reference proteome</keyword>
<organism evidence="1 2">
    <name type="scientific">Nocardia ninae NBRC 108245</name>
    <dbReference type="NCBI Taxonomy" id="1210091"/>
    <lineage>
        <taxon>Bacteria</taxon>
        <taxon>Bacillati</taxon>
        <taxon>Actinomycetota</taxon>
        <taxon>Actinomycetes</taxon>
        <taxon>Mycobacteriales</taxon>
        <taxon>Nocardiaceae</taxon>
        <taxon>Nocardia</taxon>
    </lineage>
</organism>
<reference evidence="1 2" key="1">
    <citation type="submission" date="2019-07" db="EMBL/GenBank/DDBJ databases">
        <title>Whole genome shotgun sequence of Nocardia ninae NBRC 108245.</title>
        <authorList>
            <person name="Hosoyama A."/>
            <person name="Uohara A."/>
            <person name="Ohji S."/>
            <person name="Ichikawa N."/>
        </authorList>
    </citation>
    <scope>NUCLEOTIDE SEQUENCE [LARGE SCALE GENOMIC DNA]</scope>
    <source>
        <strain evidence="1 2">NBRC 108245</strain>
    </source>
</reference>
<name>A0A511MG15_9NOCA</name>
<dbReference type="EMBL" id="BJXA01000025">
    <property type="protein sequence ID" value="GEM39499.1"/>
    <property type="molecule type" value="Genomic_DNA"/>
</dbReference>
<dbReference type="OrthoDB" id="9801186at2"/>
<protein>
    <submittedName>
        <fullName evidence="1">Uncharacterized protein</fullName>
    </submittedName>
</protein>
<evidence type="ECO:0000313" key="1">
    <source>
        <dbReference type="EMBL" id="GEM39499.1"/>
    </source>
</evidence>
<dbReference type="Proteomes" id="UP000321424">
    <property type="component" value="Unassembled WGS sequence"/>
</dbReference>
<accession>A0A511MG15</accession>
<evidence type="ECO:0000313" key="2">
    <source>
        <dbReference type="Proteomes" id="UP000321424"/>
    </source>
</evidence>
<comment type="caution">
    <text evidence="1">The sequence shown here is derived from an EMBL/GenBank/DDBJ whole genome shotgun (WGS) entry which is preliminary data.</text>
</comment>
<sequence>MYTFFFSPMQLCVVKSIIGEFPRATALGIVFEDDKPMSNPDYSTLVAYEAFTELVGGDNIASIRARLVADFVEWFERSGHTGPYREVWLGDPVKSE</sequence>